<dbReference type="PANTHER" id="PTHR43201:SF5">
    <property type="entry name" value="MEDIUM-CHAIN ACYL-COA LIGASE ACSF2, MITOCHONDRIAL"/>
    <property type="match status" value="1"/>
</dbReference>
<evidence type="ECO:0000256" key="1">
    <source>
        <dbReference type="ARBA" id="ARBA00006432"/>
    </source>
</evidence>
<dbReference type="InterPro" id="IPR025110">
    <property type="entry name" value="AMP-bd_C"/>
</dbReference>
<dbReference type="GO" id="GO:0006631">
    <property type="term" value="P:fatty acid metabolic process"/>
    <property type="evidence" value="ECO:0007669"/>
    <property type="project" value="TreeGrafter"/>
</dbReference>
<feature type="domain" description="AMP-binding enzyme C-terminal" evidence="4">
    <location>
        <begin position="417"/>
        <end position="494"/>
    </location>
</feature>
<dbReference type="Proteomes" id="UP000072741">
    <property type="component" value="Unassembled WGS sequence"/>
</dbReference>
<evidence type="ECO:0000313" key="6">
    <source>
        <dbReference type="Proteomes" id="UP000072741"/>
    </source>
</evidence>
<gene>
    <name evidence="5" type="ORF">NS331_05895</name>
</gene>
<keyword evidence="6" id="KW-1185">Reference proteome</keyword>
<dbReference type="InterPro" id="IPR045851">
    <property type="entry name" value="AMP-bd_C_sf"/>
</dbReference>
<accession>A0A147H4I0</accession>
<dbReference type="InterPro" id="IPR000873">
    <property type="entry name" value="AMP-dep_synth/lig_dom"/>
</dbReference>
<name>A0A147H4I0_9BURK</name>
<dbReference type="SUPFAM" id="SSF56801">
    <property type="entry name" value="Acetyl-CoA synthetase-like"/>
    <property type="match status" value="1"/>
</dbReference>
<dbReference type="Gene3D" id="3.30.300.30">
    <property type="match status" value="1"/>
</dbReference>
<dbReference type="OrthoDB" id="9766486at2"/>
<dbReference type="PANTHER" id="PTHR43201">
    <property type="entry name" value="ACYL-COA SYNTHETASE"/>
    <property type="match status" value="1"/>
</dbReference>
<dbReference type="Pfam" id="PF13193">
    <property type="entry name" value="AMP-binding_C"/>
    <property type="match status" value="1"/>
</dbReference>
<proteinExistence type="inferred from homology"/>
<evidence type="ECO:0000313" key="5">
    <source>
        <dbReference type="EMBL" id="KTT24854.1"/>
    </source>
</evidence>
<evidence type="ECO:0000259" key="3">
    <source>
        <dbReference type="Pfam" id="PF00501"/>
    </source>
</evidence>
<dbReference type="Pfam" id="PF00501">
    <property type="entry name" value="AMP-binding"/>
    <property type="match status" value="1"/>
</dbReference>
<sequence>MHIGIHAQANPERTAVAMGDGSAALSYAALDRRSRRLATHLRSRGLQRGDHIAVLMRNSCDYLCVCWAAQRSGLYFTPVNWHLAMEEMAYIVEDCGAQALVVSPTEVEAARAFAGRLPRLAQRLAAGPAQAGFDSLDAVFDDAALDDMALDEVEGQPMFYSSGTTGRPKGIKRPAGAAPWGTPGVADQLASRLHGIGPDAVVLSLAPLYHAAPLSWAMAALRQGGRVVVMPSFVPAEALALIARHRVTHAQFVPTMFVRMLDLPAEERQRHDLSSLRMVVHSAAPCPVDIKRRMLDWFGPVVHEYYAGSENNGLCAVGPADWLAHPGTVGRPVFGQVRVLDENEDELPTGEVGALYFSGTPPFEYHGDRDKTRRAFSKQGWSTLGDFGHVDAEGFVYLADRRTDLILSGGVNIYPRETEEALALHPAVQDVAVVGVPSAEFGEDVLAVVELRAGLQPDAALAQALIDFSRGRIAHFKCPRRVEFDTLPRTATGKLLRRLVKEKWRQGAPATAA</sequence>
<comment type="similarity">
    <text evidence="1">Belongs to the ATP-dependent AMP-binding enzyme family.</text>
</comment>
<evidence type="ECO:0000259" key="4">
    <source>
        <dbReference type="Pfam" id="PF13193"/>
    </source>
</evidence>
<dbReference type="PATRIC" id="fig|433924.3.peg.3048"/>
<reference evidence="5 6" key="1">
    <citation type="journal article" date="2016" name="Front. Microbiol.">
        <title>Genomic Resource of Rice Seed Associated Bacteria.</title>
        <authorList>
            <person name="Midha S."/>
            <person name="Bansal K."/>
            <person name="Sharma S."/>
            <person name="Kumar N."/>
            <person name="Patil P.P."/>
            <person name="Chaudhry V."/>
            <person name="Patil P.B."/>
        </authorList>
    </citation>
    <scope>NUCLEOTIDE SEQUENCE [LARGE SCALE GENOMIC DNA]</scope>
    <source>
        <strain evidence="5 6">NS331</strain>
    </source>
</reference>
<protein>
    <recommendedName>
        <fullName evidence="7">Acyl-CoA synthetase</fullName>
    </recommendedName>
</protein>
<dbReference type="GO" id="GO:0031956">
    <property type="term" value="F:medium-chain fatty acid-CoA ligase activity"/>
    <property type="evidence" value="ECO:0007669"/>
    <property type="project" value="TreeGrafter"/>
</dbReference>
<organism evidence="5 6">
    <name type="scientific">Pseudacidovorax intermedius</name>
    <dbReference type="NCBI Taxonomy" id="433924"/>
    <lineage>
        <taxon>Bacteria</taxon>
        <taxon>Pseudomonadati</taxon>
        <taxon>Pseudomonadota</taxon>
        <taxon>Betaproteobacteria</taxon>
        <taxon>Burkholderiales</taxon>
        <taxon>Comamonadaceae</taxon>
        <taxon>Pseudacidovorax</taxon>
    </lineage>
</organism>
<dbReference type="Gene3D" id="3.40.50.12780">
    <property type="entry name" value="N-terminal domain of ligase-like"/>
    <property type="match status" value="1"/>
</dbReference>
<dbReference type="InterPro" id="IPR042099">
    <property type="entry name" value="ANL_N_sf"/>
</dbReference>
<feature type="domain" description="AMP-dependent synthetase/ligase" evidence="3">
    <location>
        <begin position="6"/>
        <end position="359"/>
    </location>
</feature>
<evidence type="ECO:0008006" key="7">
    <source>
        <dbReference type="Google" id="ProtNLM"/>
    </source>
</evidence>
<dbReference type="AlphaFoldDB" id="A0A147H4I0"/>
<comment type="caution">
    <text evidence="5">The sequence shown here is derived from an EMBL/GenBank/DDBJ whole genome shotgun (WGS) entry which is preliminary data.</text>
</comment>
<dbReference type="EMBL" id="LDSL01000038">
    <property type="protein sequence ID" value="KTT24854.1"/>
    <property type="molecule type" value="Genomic_DNA"/>
</dbReference>
<evidence type="ECO:0000256" key="2">
    <source>
        <dbReference type="ARBA" id="ARBA00022598"/>
    </source>
</evidence>
<keyword evidence="2" id="KW-0436">Ligase</keyword>